<accession>A0A3D9STA8</accession>
<name>A0A3D9STA8_9ACTN</name>
<gene>
    <name evidence="1" type="ORF">DFJ69_1632</name>
</gene>
<reference evidence="1 2" key="1">
    <citation type="submission" date="2018-08" db="EMBL/GenBank/DDBJ databases">
        <title>Sequencing the genomes of 1000 actinobacteria strains.</title>
        <authorList>
            <person name="Klenk H.-P."/>
        </authorList>
    </citation>
    <scope>NUCLEOTIDE SEQUENCE [LARGE SCALE GENOMIC DNA]</scope>
    <source>
        <strain evidence="1 2">DSM 43927</strain>
    </source>
</reference>
<proteinExistence type="predicted"/>
<dbReference type="EMBL" id="QTTT01000001">
    <property type="protein sequence ID" value="REE96205.1"/>
    <property type="molecule type" value="Genomic_DNA"/>
</dbReference>
<keyword evidence="2" id="KW-1185">Reference proteome</keyword>
<dbReference type="Proteomes" id="UP000256661">
    <property type="component" value="Unassembled WGS sequence"/>
</dbReference>
<sequence length="82" mass="9162">MSDRSGKRIPMSHVPPMVHSETAKGPAYLLAWERSPDGAWDASIAWIEVEGESWQGRTAKVTAQDITQIEGQDYSRVARRAH</sequence>
<organism evidence="1 2">
    <name type="scientific">Thermomonospora umbrina</name>
    <dbReference type="NCBI Taxonomy" id="111806"/>
    <lineage>
        <taxon>Bacteria</taxon>
        <taxon>Bacillati</taxon>
        <taxon>Actinomycetota</taxon>
        <taxon>Actinomycetes</taxon>
        <taxon>Streptosporangiales</taxon>
        <taxon>Thermomonosporaceae</taxon>
        <taxon>Thermomonospora</taxon>
    </lineage>
</organism>
<comment type="caution">
    <text evidence="1">The sequence shown here is derived from an EMBL/GenBank/DDBJ whole genome shotgun (WGS) entry which is preliminary data.</text>
</comment>
<evidence type="ECO:0000313" key="2">
    <source>
        <dbReference type="Proteomes" id="UP000256661"/>
    </source>
</evidence>
<dbReference type="AlphaFoldDB" id="A0A3D9STA8"/>
<evidence type="ECO:0000313" key="1">
    <source>
        <dbReference type="EMBL" id="REE96205.1"/>
    </source>
</evidence>
<protein>
    <submittedName>
        <fullName evidence="1">Uncharacterized protein</fullName>
    </submittedName>
</protein>